<keyword evidence="3" id="KW-1185">Reference proteome</keyword>
<evidence type="ECO:0000259" key="1">
    <source>
        <dbReference type="Pfam" id="PF09995"/>
    </source>
</evidence>
<name>D0ME77_RHOM4</name>
<organism evidence="2 3">
    <name type="scientific">Rhodothermus marinus (strain ATCC 43812 / DSM 4252 / R-10)</name>
    <name type="common">Rhodothermus obamensis</name>
    <dbReference type="NCBI Taxonomy" id="518766"/>
    <lineage>
        <taxon>Bacteria</taxon>
        <taxon>Pseudomonadati</taxon>
        <taxon>Rhodothermota</taxon>
        <taxon>Rhodothermia</taxon>
        <taxon>Rhodothermales</taxon>
        <taxon>Rhodothermaceae</taxon>
        <taxon>Rhodothermus</taxon>
    </lineage>
</organism>
<dbReference type="EMBL" id="CP001807">
    <property type="protein sequence ID" value="ACY47301.1"/>
    <property type="molecule type" value="Genomic_DNA"/>
</dbReference>
<dbReference type="InterPro" id="IPR018713">
    <property type="entry name" value="MPAB/Lcp_cat_dom"/>
</dbReference>
<dbReference type="RefSeq" id="WP_012842913.1">
    <property type="nucleotide sequence ID" value="NC_013501.1"/>
</dbReference>
<dbReference type="KEGG" id="rmr:Rmar_0397"/>
<protein>
    <recommendedName>
        <fullName evidence="1">ER-bound oxygenase mpaB/mpaB'/Rubber oxygenase catalytic domain-containing protein</fullName>
    </recommendedName>
</protein>
<reference evidence="2 3" key="1">
    <citation type="journal article" date="2009" name="Stand. Genomic Sci.">
        <title>Complete genome sequence of Rhodothermus marinus type strain (R-10).</title>
        <authorList>
            <person name="Nolan M."/>
            <person name="Tindall B.J."/>
            <person name="Pomrenke H."/>
            <person name="Lapidus A."/>
            <person name="Copeland A."/>
            <person name="Glavina Del Rio T."/>
            <person name="Lucas S."/>
            <person name="Chen F."/>
            <person name="Tice H."/>
            <person name="Cheng J.F."/>
            <person name="Saunders E."/>
            <person name="Han C."/>
            <person name="Bruce D."/>
            <person name="Goodwin L."/>
            <person name="Chain P."/>
            <person name="Pitluck S."/>
            <person name="Ovchinikova G."/>
            <person name="Pati A."/>
            <person name="Ivanova N."/>
            <person name="Mavromatis K."/>
            <person name="Chen A."/>
            <person name="Palaniappan K."/>
            <person name="Land M."/>
            <person name="Hauser L."/>
            <person name="Chang Y.J."/>
            <person name="Jeffries C.D."/>
            <person name="Brettin T."/>
            <person name="Goker M."/>
            <person name="Bristow J."/>
            <person name="Eisen J.A."/>
            <person name="Markowitz V."/>
            <person name="Hugenholtz P."/>
            <person name="Kyrpides N.C."/>
            <person name="Klenk H.P."/>
            <person name="Detter J.C."/>
        </authorList>
    </citation>
    <scope>NUCLEOTIDE SEQUENCE [LARGE SCALE GENOMIC DNA]</scope>
    <source>
        <strain evidence="3">ATCC 43812 / DSM 4252 / R-10</strain>
    </source>
</reference>
<proteinExistence type="predicted"/>
<dbReference type="Proteomes" id="UP000002221">
    <property type="component" value="Chromosome"/>
</dbReference>
<sequence>MEERSVARQVNRERVVVLGWGRALLWQLAHPLVAVAVARHSDFSRSLRAAWRRFTRTVQAMRRLSFGTEAEADEVARWIRQAHRRVQGRLDEPLGPFPAGTTYRADDPALLTWVHVTTVEATLHAYETFVRPLTPEERDRYCQEARAMEAWLGLPPGTFPDSWAALTAHLQTVLASGVLQVTPPARQMAEHVLAPTPWVAPLAKPWRLLTLGLLPPALRAAYGFAWSERDERAFRRLVALVRRGVARAPHRVRHWPEARRLHLAPGR</sequence>
<evidence type="ECO:0000313" key="2">
    <source>
        <dbReference type="EMBL" id="ACY47301.1"/>
    </source>
</evidence>
<accession>D0ME77</accession>
<dbReference type="HOGENOM" id="CLU_059206_3_1_10"/>
<dbReference type="eggNOG" id="COG3662">
    <property type="taxonomic scope" value="Bacteria"/>
</dbReference>
<dbReference type="PANTHER" id="PTHR36151:SF3">
    <property type="entry name" value="ER-BOUND OXYGENASE MPAB_MPAB'_RUBBER OXYGENASE CATALYTIC DOMAIN-CONTAINING PROTEIN"/>
    <property type="match status" value="1"/>
</dbReference>
<dbReference type="Pfam" id="PF09995">
    <property type="entry name" value="MPAB_Lcp_cat"/>
    <property type="match status" value="1"/>
</dbReference>
<dbReference type="STRING" id="518766.Rmar_0397"/>
<gene>
    <name evidence="2" type="ordered locus">Rmar_0397</name>
</gene>
<dbReference type="GO" id="GO:0016491">
    <property type="term" value="F:oxidoreductase activity"/>
    <property type="evidence" value="ECO:0007669"/>
    <property type="project" value="InterPro"/>
</dbReference>
<feature type="domain" description="ER-bound oxygenase mpaB/mpaB'/Rubber oxygenase catalytic" evidence="1">
    <location>
        <begin position="8"/>
        <end position="243"/>
    </location>
</feature>
<dbReference type="PANTHER" id="PTHR36151">
    <property type="entry name" value="BLR2777 PROTEIN"/>
    <property type="match status" value="1"/>
</dbReference>
<evidence type="ECO:0000313" key="3">
    <source>
        <dbReference type="Proteomes" id="UP000002221"/>
    </source>
</evidence>
<dbReference type="AlphaFoldDB" id="D0ME77"/>
<dbReference type="OrthoDB" id="108890at2"/>